<sequence>MSSVIACDSLQAGNRKEG</sequence>
<reference evidence="1" key="2">
    <citation type="journal article" date="2015" name="Fish Shellfish Immunol.">
        <title>Early steps in the European eel (Anguilla anguilla)-Vibrio vulnificus interaction in the gills: Role of the RtxA13 toxin.</title>
        <authorList>
            <person name="Callol A."/>
            <person name="Pajuelo D."/>
            <person name="Ebbesson L."/>
            <person name="Teles M."/>
            <person name="MacKenzie S."/>
            <person name="Amaro C."/>
        </authorList>
    </citation>
    <scope>NUCLEOTIDE SEQUENCE</scope>
</reference>
<protein>
    <submittedName>
        <fullName evidence="1">Uncharacterized protein</fullName>
    </submittedName>
</protein>
<reference evidence="1" key="1">
    <citation type="submission" date="2014-11" db="EMBL/GenBank/DDBJ databases">
        <authorList>
            <person name="Amaro Gonzalez C."/>
        </authorList>
    </citation>
    <scope>NUCLEOTIDE SEQUENCE</scope>
</reference>
<dbReference type="AlphaFoldDB" id="A0A0E9V2S0"/>
<accession>A0A0E9V2S0</accession>
<evidence type="ECO:0000313" key="1">
    <source>
        <dbReference type="EMBL" id="JAH71568.1"/>
    </source>
</evidence>
<proteinExistence type="predicted"/>
<name>A0A0E9V2S0_ANGAN</name>
<dbReference type="EMBL" id="GBXM01037009">
    <property type="protein sequence ID" value="JAH71568.1"/>
    <property type="molecule type" value="Transcribed_RNA"/>
</dbReference>
<organism evidence="1">
    <name type="scientific">Anguilla anguilla</name>
    <name type="common">European freshwater eel</name>
    <name type="synonym">Muraena anguilla</name>
    <dbReference type="NCBI Taxonomy" id="7936"/>
    <lineage>
        <taxon>Eukaryota</taxon>
        <taxon>Metazoa</taxon>
        <taxon>Chordata</taxon>
        <taxon>Craniata</taxon>
        <taxon>Vertebrata</taxon>
        <taxon>Euteleostomi</taxon>
        <taxon>Actinopterygii</taxon>
        <taxon>Neopterygii</taxon>
        <taxon>Teleostei</taxon>
        <taxon>Anguilliformes</taxon>
        <taxon>Anguillidae</taxon>
        <taxon>Anguilla</taxon>
    </lineage>
</organism>